<dbReference type="GO" id="GO:0016787">
    <property type="term" value="F:hydrolase activity"/>
    <property type="evidence" value="ECO:0007669"/>
    <property type="project" value="UniProtKB-KW"/>
</dbReference>
<dbReference type="InterPro" id="IPR016007">
    <property type="entry name" value="Alpha_rhamnosid"/>
</dbReference>
<feature type="domain" description="Alpha-L-rhamnosidase C-terminal" evidence="7">
    <location>
        <begin position="671"/>
        <end position="741"/>
    </location>
</feature>
<evidence type="ECO:0000259" key="7">
    <source>
        <dbReference type="Pfam" id="PF17390"/>
    </source>
</evidence>
<dbReference type="EC" id="3.2.1.40" evidence="2"/>
<evidence type="ECO:0000313" key="8">
    <source>
        <dbReference type="EMBL" id="MDZ8160819.1"/>
    </source>
</evidence>
<evidence type="ECO:0000256" key="2">
    <source>
        <dbReference type="ARBA" id="ARBA00012652"/>
    </source>
</evidence>
<evidence type="ECO:0000259" key="5">
    <source>
        <dbReference type="Pfam" id="PF08531"/>
    </source>
</evidence>
<dbReference type="PANTHER" id="PTHR33307">
    <property type="entry name" value="ALPHA-RHAMNOSIDASE (EUROFUNG)"/>
    <property type="match status" value="1"/>
</dbReference>
<dbReference type="Pfam" id="PF05592">
    <property type="entry name" value="Bac_rhamnosid"/>
    <property type="match status" value="1"/>
</dbReference>
<protein>
    <recommendedName>
        <fullName evidence="2">alpha-L-rhamnosidase</fullName>
        <ecNumber evidence="2">3.2.1.40</ecNumber>
    </recommendedName>
</protein>
<accession>A0ABU5N423</accession>
<dbReference type="PIRSF" id="PIRSF010631">
    <property type="entry name" value="A-rhamnsds"/>
    <property type="match status" value="1"/>
</dbReference>
<dbReference type="Gene3D" id="2.60.420.10">
    <property type="entry name" value="Maltose phosphorylase, domain 3"/>
    <property type="match status" value="1"/>
</dbReference>
<feature type="domain" description="Alpha-L-rhamnosidase concanavalin-like" evidence="4">
    <location>
        <begin position="218"/>
        <end position="309"/>
    </location>
</feature>
<dbReference type="InterPro" id="IPR008902">
    <property type="entry name" value="Rhamnosid_concanavalin"/>
</dbReference>
<dbReference type="Pfam" id="PF17390">
    <property type="entry name" value="Bac_rhamnosid_C"/>
    <property type="match status" value="1"/>
</dbReference>
<feature type="domain" description="Alpha-L-rhamnosidase six-hairpin glycosidase" evidence="6">
    <location>
        <begin position="317"/>
        <end position="669"/>
    </location>
</feature>
<dbReference type="InterPro" id="IPR008928">
    <property type="entry name" value="6-hairpin_glycosidase_sf"/>
</dbReference>
<gene>
    <name evidence="8" type="ORF">R2Q92_03160</name>
</gene>
<keyword evidence="3 8" id="KW-0378">Hydrolase</keyword>
<proteinExistence type="predicted"/>
<evidence type="ECO:0000259" key="4">
    <source>
        <dbReference type="Pfam" id="PF05592"/>
    </source>
</evidence>
<dbReference type="PANTHER" id="PTHR33307:SF6">
    <property type="entry name" value="ALPHA-RHAMNOSIDASE (EUROFUNG)-RELATED"/>
    <property type="match status" value="1"/>
</dbReference>
<organism evidence="8 9">
    <name type="scientific">Microbacterium aquimaris</name>
    <dbReference type="NCBI Taxonomy" id="459816"/>
    <lineage>
        <taxon>Bacteria</taxon>
        <taxon>Bacillati</taxon>
        <taxon>Actinomycetota</taxon>
        <taxon>Actinomycetes</taxon>
        <taxon>Micrococcales</taxon>
        <taxon>Microbacteriaceae</taxon>
        <taxon>Microbacterium</taxon>
    </lineage>
</organism>
<dbReference type="InterPro" id="IPR013737">
    <property type="entry name" value="Bac_rhamnosid_N"/>
</dbReference>
<dbReference type="InterPro" id="IPR035396">
    <property type="entry name" value="Bac_rhamnosid6H"/>
</dbReference>
<evidence type="ECO:0000256" key="3">
    <source>
        <dbReference type="ARBA" id="ARBA00022801"/>
    </source>
</evidence>
<reference evidence="8 9" key="1">
    <citation type="submission" date="2023-10" db="EMBL/GenBank/DDBJ databases">
        <title>Microbacterium xanthum sp. nov., isolated from seaweed.</title>
        <authorList>
            <person name="Lee S.D."/>
        </authorList>
    </citation>
    <scope>NUCLEOTIDE SEQUENCE [LARGE SCALE GENOMIC DNA]</scope>
    <source>
        <strain evidence="8 9">KCTC 19124</strain>
    </source>
</reference>
<keyword evidence="9" id="KW-1185">Reference proteome</keyword>
<dbReference type="Pfam" id="PF17389">
    <property type="entry name" value="Bac_rhamnosid6H"/>
    <property type="match status" value="1"/>
</dbReference>
<evidence type="ECO:0000259" key="6">
    <source>
        <dbReference type="Pfam" id="PF17389"/>
    </source>
</evidence>
<comment type="catalytic activity">
    <reaction evidence="1">
        <text>Hydrolysis of terminal non-reducing alpha-L-rhamnose residues in alpha-L-rhamnosides.</text>
        <dbReference type="EC" id="3.2.1.40"/>
    </reaction>
</comment>
<evidence type="ECO:0000256" key="1">
    <source>
        <dbReference type="ARBA" id="ARBA00001445"/>
    </source>
</evidence>
<evidence type="ECO:0000313" key="9">
    <source>
        <dbReference type="Proteomes" id="UP001291912"/>
    </source>
</evidence>
<dbReference type="Proteomes" id="UP001291912">
    <property type="component" value="Unassembled WGS sequence"/>
</dbReference>
<dbReference type="InterPro" id="IPR035398">
    <property type="entry name" value="Bac_rhamnosid_C"/>
</dbReference>
<sequence length="753" mass="83021">MTAADREAAGQVDSATFITTGTAVRGAPRFRHQFVLDQKLEDVASATLSLSALGIYEAWINGQPVGEDVLAPGWTAYEHRVHFREYDVTHLLAQTSVIGILIGNGWFRGRLGWKPTLAYGEAAAAYAHVRIVFRDGTTQTVSTDREWHANGSEVLRDDLYDGQTIDARLHDSSWLDVDHDVAAWHTVRVVSDTPELVRDQAPPVRRIDEVRPVSWWKSETGSTLVDFGQNLVGWVRLSTRGREGHIVRVRHAEVLQEGALCTRPLRSALATDEFVLSGGDDHFEPTMTFHGFRYIEIENLPDTYDLSAVVVSSDLCRTGYFECSDPDLNRLHQNIVWGARGNFVDIPTDCPQRDERMGWTGDIAVFAPTAAYLFDVKTFLADWLVDLALEQADAQGVVPLVVPDVLKRAVAPSDRLPHGDPVALWSDAAVWVPWALWEAYGELATLEASFDAMAAHCREVEKRLSAEGVWDTGFQFGDWLDPDAPADRPGAAKADPRVVATACAFRSATLAARAAELLGRPSEELVRLAARLRRGFHSQFVDGGRIESDCATVYALAIVFGLLDGAELQLAGDRLERLVEEAGYRISTGFAGTPFVLPALTDTGHVDAAVRLMTQRECPSWLYPVTMGATTVWERWDSMLPDGSVNPGRMTSFNHYALGAVADWMHRRIAGLAPLEPGYRRLLVEPIFPRNLSWARGSLETPKGPAAVSWERRGRDVRMHVTIPRGASAVVRVAGTADIELEEGEHVLPVVSP</sequence>
<dbReference type="Gene3D" id="2.60.120.260">
    <property type="entry name" value="Galactose-binding domain-like"/>
    <property type="match status" value="2"/>
</dbReference>
<dbReference type="Pfam" id="PF08531">
    <property type="entry name" value="Bac_rhamnosid_N"/>
    <property type="match status" value="1"/>
</dbReference>
<feature type="domain" description="Bacterial alpha-L-rhamnosidase N-terminal" evidence="5">
    <location>
        <begin position="42"/>
        <end position="207"/>
    </location>
</feature>
<name>A0ABU5N423_9MICO</name>
<dbReference type="Gene3D" id="1.50.10.10">
    <property type="match status" value="1"/>
</dbReference>
<dbReference type="RefSeq" id="WP_194423498.1">
    <property type="nucleotide sequence ID" value="NZ_BAAAPT010000001.1"/>
</dbReference>
<dbReference type="SUPFAM" id="SSF48208">
    <property type="entry name" value="Six-hairpin glycosidases"/>
    <property type="match status" value="1"/>
</dbReference>
<dbReference type="InterPro" id="IPR012341">
    <property type="entry name" value="6hp_glycosidase-like_sf"/>
</dbReference>
<dbReference type="EMBL" id="JAWJYN010000001">
    <property type="protein sequence ID" value="MDZ8160819.1"/>
    <property type="molecule type" value="Genomic_DNA"/>
</dbReference>
<comment type="caution">
    <text evidence="8">The sequence shown here is derived from an EMBL/GenBank/DDBJ whole genome shotgun (WGS) entry which is preliminary data.</text>
</comment>